<evidence type="ECO:0000259" key="2">
    <source>
        <dbReference type="Pfam" id="PF00144"/>
    </source>
</evidence>
<dbReference type="Proteomes" id="UP001153069">
    <property type="component" value="Unassembled WGS sequence"/>
</dbReference>
<dbReference type="InterPro" id="IPR012338">
    <property type="entry name" value="Beta-lactam/transpept-like"/>
</dbReference>
<sequence>MMHRRSILCRLVLLCPFLLVFHHQHCTTTATRIVDLSQPWEKDRLYNRNKAYCNIQSSMHPKIIQGWVIVQDGRIVAEGHGYDHDENDLFRSYSTTKNFATMLIGKMVELQLVYINETLGDIFNNTSDWEGVSQATEKQTVTLEELLTMTSGLVSVTDEAIQDQETLQQVLQYMEYQSNQRGKFNYLGSNNILSRIIYRRSGKTPLPFAQHNLIFDKLGIPELWIQWGTFGGVEGSAYGLNTTPRTLAKLGQLYLQNGLAAEGDQLISSDWIQASTTDQLADDTESVQPLFLGYGYQWYVDRTVRDDMFVPLPQLTGAYAGQGALGQQIVVIPDTDTVIAIMSDDATYVYSYAFFATILQNLDKLGRDVDEPLKCDDFSLWSFGIRGSLGVMSAGWKVLINCLF</sequence>
<dbReference type="PANTHER" id="PTHR43283">
    <property type="entry name" value="BETA-LACTAMASE-RELATED"/>
    <property type="match status" value="1"/>
</dbReference>
<dbReference type="OrthoDB" id="48153at2759"/>
<feature type="domain" description="Beta-lactamase-related" evidence="2">
    <location>
        <begin position="67"/>
        <end position="345"/>
    </location>
</feature>
<dbReference type="PANTHER" id="PTHR43283:SF7">
    <property type="entry name" value="BETA-LACTAMASE-RELATED DOMAIN-CONTAINING PROTEIN"/>
    <property type="match status" value="1"/>
</dbReference>
<evidence type="ECO:0000313" key="3">
    <source>
        <dbReference type="EMBL" id="CAB9511781.1"/>
    </source>
</evidence>
<protein>
    <submittedName>
        <fullName evidence="3">Beta-lactamase</fullName>
    </submittedName>
</protein>
<accession>A0A9N8HF19</accession>
<dbReference type="SUPFAM" id="SSF56601">
    <property type="entry name" value="beta-lactamase/transpeptidase-like"/>
    <property type="match status" value="1"/>
</dbReference>
<feature type="signal peptide" evidence="1">
    <location>
        <begin position="1"/>
        <end position="22"/>
    </location>
</feature>
<keyword evidence="4" id="KW-1185">Reference proteome</keyword>
<name>A0A9N8HF19_9STRA</name>
<dbReference type="Gene3D" id="3.40.710.10">
    <property type="entry name" value="DD-peptidase/beta-lactamase superfamily"/>
    <property type="match status" value="1"/>
</dbReference>
<feature type="chain" id="PRO_5040384309" evidence="1">
    <location>
        <begin position="23"/>
        <end position="404"/>
    </location>
</feature>
<reference evidence="3" key="1">
    <citation type="submission" date="2020-06" db="EMBL/GenBank/DDBJ databases">
        <authorList>
            <consortium name="Plant Systems Biology data submission"/>
        </authorList>
    </citation>
    <scope>NUCLEOTIDE SEQUENCE</scope>
    <source>
        <strain evidence="3">D6</strain>
    </source>
</reference>
<gene>
    <name evidence="3" type="ORF">SEMRO_503_G155730.1</name>
</gene>
<dbReference type="InterPro" id="IPR001466">
    <property type="entry name" value="Beta-lactam-related"/>
</dbReference>
<evidence type="ECO:0000256" key="1">
    <source>
        <dbReference type="SAM" id="SignalP"/>
    </source>
</evidence>
<dbReference type="Pfam" id="PF00144">
    <property type="entry name" value="Beta-lactamase"/>
    <property type="match status" value="1"/>
</dbReference>
<evidence type="ECO:0000313" key="4">
    <source>
        <dbReference type="Proteomes" id="UP001153069"/>
    </source>
</evidence>
<dbReference type="EMBL" id="CAICTM010000502">
    <property type="protein sequence ID" value="CAB9511781.1"/>
    <property type="molecule type" value="Genomic_DNA"/>
</dbReference>
<proteinExistence type="predicted"/>
<comment type="caution">
    <text evidence="3">The sequence shown here is derived from an EMBL/GenBank/DDBJ whole genome shotgun (WGS) entry which is preliminary data.</text>
</comment>
<organism evidence="3 4">
    <name type="scientific">Seminavis robusta</name>
    <dbReference type="NCBI Taxonomy" id="568900"/>
    <lineage>
        <taxon>Eukaryota</taxon>
        <taxon>Sar</taxon>
        <taxon>Stramenopiles</taxon>
        <taxon>Ochrophyta</taxon>
        <taxon>Bacillariophyta</taxon>
        <taxon>Bacillariophyceae</taxon>
        <taxon>Bacillariophycidae</taxon>
        <taxon>Naviculales</taxon>
        <taxon>Naviculaceae</taxon>
        <taxon>Seminavis</taxon>
    </lineage>
</organism>
<dbReference type="AlphaFoldDB" id="A0A9N8HF19"/>
<keyword evidence="1" id="KW-0732">Signal</keyword>
<dbReference type="InterPro" id="IPR050789">
    <property type="entry name" value="Diverse_Enzym_Activities"/>
</dbReference>